<dbReference type="EMBL" id="LANR01000001">
    <property type="protein sequence ID" value="KJV62700.1"/>
    <property type="molecule type" value="Genomic_DNA"/>
</dbReference>
<dbReference type="InterPro" id="IPR036259">
    <property type="entry name" value="MFS_trans_sf"/>
</dbReference>
<feature type="transmembrane region" description="Helical" evidence="5">
    <location>
        <begin position="21"/>
        <end position="42"/>
    </location>
</feature>
<keyword evidence="3 5" id="KW-1133">Transmembrane helix</keyword>
<keyword evidence="2 5" id="KW-0812">Transmembrane</keyword>
<evidence type="ECO:0000256" key="5">
    <source>
        <dbReference type="SAM" id="Phobius"/>
    </source>
</evidence>
<evidence type="ECO:0000313" key="7">
    <source>
        <dbReference type="Proteomes" id="UP000033556"/>
    </source>
</evidence>
<dbReference type="AlphaFoldDB" id="A0A0F3N3W3"/>
<comment type="caution">
    <text evidence="6">The sequence shown here is derived from an EMBL/GenBank/DDBJ whole genome shotgun (WGS) entry which is preliminary data.</text>
</comment>
<accession>A0A0F3N3W3</accession>
<feature type="transmembrane region" description="Helical" evidence="5">
    <location>
        <begin position="114"/>
        <end position="132"/>
    </location>
</feature>
<name>A0A0F3N3W3_RICAM</name>
<evidence type="ECO:0000313" key="6">
    <source>
        <dbReference type="EMBL" id="KJV62700.1"/>
    </source>
</evidence>
<comment type="subcellular location">
    <subcellularLocation>
        <location evidence="1">Membrane</location>
    </subcellularLocation>
</comment>
<evidence type="ECO:0000256" key="4">
    <source>
        <dbReference type="ARBA" id="ARBA00023136"/>
    </source>
</evidence>
<dbReference type="SUPFAM" id="SSF103473">
    <property type="entry name" value="MFS general substrate transporter"/>
    <property type="match status" value="1"/>
</dbReference>
<dbReference type="PATRIC" id="fig|1359164.3.peg.1715"/>
<protein>
    <submittedName>
        <fullName evidence="6">Putative proline/betaine transporter</fullName>
    </submittedName>
</protein>
<dbReference type="GO" id="GO:0016020">
    <property type="term" value="C:membrane"/>
    <property type="evidence" value="ECO:0007669"/>
    <property type="project" value="UniProtKB-SubCell"/>
</dbReference>
<evidence type="ECO:0000256" key="1">
    <source>
        <dbReference type="ARBA" id="ARBA00004370"/>
    </source>
</evidence>
<dbReference type="Proteomes" id="UP000033556">
    <property type="component" value="Unassembled WGS sequence"/>
</dbReference>
<organism evidence="6 7">
    <name type="scientific">Rickettsia amblyommatis str. Ac/Pa</name>
    <dbReference type="NCBI Taxonomy" id="1359164"/>
    <lineage>
        <taxon>Bacteria</taxon>
        <taxon>Pseudomonadati</taxon>
        <taxon>Pseudomonadota</taxon>
        <taxon>Alphaproteobacteria</taxon>
        <taxon>Rickettsiales</taxon>
        <taxon>Rickettsiaceae</taxon>
        <taxon>Rickettsieae</taxon>
        <taxon>Rickettsia</taxon>
        <taxon>spotted fever group</taxon>
    </lineage>
</organism>
<keyword evidence="4 5" id="KW-0472">Membrane</keyword>
<evidence type="ECO:0000256" key="3">
    <source>
        <dbReference type="ARBA" id="ARBA00022989"/>
    </source>
</evidence>
<dbReference type="GO" id="GO:0022857">
    <property type="term" value="F:transmembrane transporter activity"/>
    <property type="evidence" value="ECO:0007669"/>
    <property type="project" value="InterPro"/>
</dbReference>
<evidence type="ECO:0000256" key="2">
    <source>
        <dbReference type="ARBA" id="ARBA00022692"/>
    </source>
</evidence>
<dbReference type="Gene3D" id="1.20.1250.20">
    <property type="entry name" value="MFS general substrate transporter like domains"/>
    <property type="match status" value="1"/>
</dbReference>
<gene>
    <name evidence="6" type="ORF">APHACPA_1734</name>
</gene>
<reference evidence="6 7" key="1">
    <citation type="submission" date="2015-01" db="EMBL/GenBank/DDBJ databases">
        <title>Genome Sequencing of Rickettsiales.</title>
        <authorList>
            <person name="Daugherty S.C."/>
            <person name="Su Q."/>
            <person name="Abolude K."/>
            <person name="Beier-Sexton M."/>
            <person name="Carlyon J.A."/>
            <person name="Carter R."/>
            <person name="Day N.P."/>
            <person name="Dumler S.J."/>
            <person name="Dyachenko V."/>
            <person name="Godinez A."/>
            <person name="Kurtti T.J."/>
            <person name="Lichay M."/>
            <person name="Mullins K.E."/>
            <person name="Ott S."/>
            <person name="Pappas-Brown V."/>
            <person name="Paris D.H."/>
            <person name="Patel P."/>
            <person name="Richards A.L."/>
            <person name="Sadzewicz L."/>
            <person name="Sears K."/>
            <person name="Seidman D."/>
            <person name="Sengamalay N."/>
            <person name="Stenos J."/>
            <person name="Tallon L.J."/>
            <person name="Vincent G."/>
            <person name="Fraser C.M."/>
            <person name="Munderloh U."/>
            <person name="Dunning-Hotopp J.C."/>
        </authorList>
    </citation>
    <scope>NUCLEOTIDE SEQUENCE [LARGE SCALE GENOMIC DNA]</scope>
    <source>
        <strain evidence="6 7">Ac/Pa</strain>
    </source>
</reference>
<keyword evidence="7" id="KW-1185">Reference proteome</keyword>
<sequence>MGARVGAELYLTESVGVPKRFPAVAFVGVCASLGLTVALDIATLVTSYGFNWRIAFWVGAGIALIGSAARTTLRETPDFVDAKRRIQETIKDIIDVAKIKNNPVWQEKVNKKTAIYYFLIPLAQPVWFYFAYIHCSNILKNTFGYTSEQIIHNNFIA</sequence>
<proteinExistence type="predicted"/>
<dbReference type="InterPro" id="IPR005828">
    <property type="entry name" value="MFS_sugar_transport-like"/>
</dbReference>
<dbReference type="Pfam" id="PF00083">
    <property type="entry name" value="Sugar_tr"/>
    <property type="match status" value="1"/>
</dbReference>
<feature type="transmembrane region" description="Helical" evidence="5">
    <location>
        <begin position="54"/>
        <end position="73"/>
    </location>
</feature>